<evidence type="ECO:0000259" key="6">
    <source>
        <dbReference type="PROSITE" id="PS50111"/>
    </source>
</evidence>
<accession>A0A6B3SGP4</accession>
<evidence type="ECO:0000313" key="8">
    <source>
        <dbReference type="EMBL" id="NEX60021.1"/>
    </source>
</evidence>
<dbReference type="Proteomes" id="UP000482155">
    <property type="component" value="Unassembled WGS sequence"/>
</dbReference>
<dbReference type="CDD" id="cd06225">
    <property type="entry name" value="HAMP"/>
    <property type="match status" value="1"/>
</dbReference>
<dbReference type="InterPro" id="IPR003660">
    <property type="entry name" value="HAMP_dom"/>
</dbReference>
<dbReference type="SMART" id="SM00283">
    <property type="entry name" value="MA"/>
    <property type="match status" value="1"/>
</dbReference>
<dbReference type="GO" id="GO:0005886">
    <property type="term" value="C:plasma membrane"/>
    <property type="evidence" value="ECO:0007669"/>
    <property type="project" value="TreeGrafter"/>
</dbReference>
<dbReference type="PROSITE" id="PS50111">
    <property type="entry name" value="CHEMOTAXIS_TRANSDUC_2"/>
    <property type="match status" value="1"/>
</dbReference>
<feature type="domain" description="HAMP" evidence="7">
    <location>
        <begin position="217"/>
        <end position="269"/>
    </location>
</feature>
<dbReference type="InterPro" id="IPR004089">
    <property type="entry name" value="MCPsignal_dom"/>
</dbReference>
<dbReference type="SMART" id="SM00304">
    <property type="entry name" value="HAMP"/>
    <property type="match status" value="1"/>
</dbReference>
<feature type="transmembrane region" description="Helical" evidence="5">
    <location>
        <begin position="12"/>
        <end position="31"/>
    </location>
</feature>
<name>A0A6B3SGP4_9BURK</name>
<keyword evidence="5" id="KW-0472">Membrane</keyword>
<evidence type="ECO:0000256" key="1">
    <source>
        <dbReference type="ARBA" id="ARBA00004370"/>
    </source>
</evidence>
<evidence type="ECO:0000259" key="7">
    <source>
        <dbReference type="PROSITE" id="PS50885"/>
    </source>
</evidence>
<dbReference type="RefSeq" id="WP_163960516.1">
    <property type="nucleotide sequence ID" value="NZ_JAAIVB010000010.1"/>
</dbReference>
<keyword evidence="5" id="KW-1133">Transmembrane helix</keyword>
<proteinExistence type="inferred from homology"/>
<dbReference type="SUPFAM" id="SSF58104">
    <property type="entry name" value="Methyl-accepting chemotaxis protein (MCP) signaling domain"/>
    <property type="match status" value="1"/>
</dbReference>
<dbReference type="InterPro" id="IPR024478">
    <property type="entry name" value="HlyB_4HB_MCP"/>
</dbReference>
<evidence type="ECO:0000256" key="5">
    <source>
        <dbReference type="SAM" id="Phobius"/>
    </source>
</evidence>
<dbReference type="CDD" id="cd11386">
    <property type="entry name" value="MCP_signal"/>
    <property type="match status" value="1"/>
</dbReference>
<comment type="caution">
    <text evidence="8">The sequence shown here is derived from an EMBL/GenBank/DDBJ whole genome shotgun (WGS) entry which is preliminary data.</text>
</comment>
<dbReference type="Pfam" id="PF12729">
    <property type="entry name" value="4HB_MCP_1"/>
    <property type="match status" value="1"/>
</dbReference>
<evidence type="ECO:0000256" key="2">
    <source>
        <dbReference type="ARBA" id="ARBA00022481"/>
    </source>
</evidence>
<dbReference type="AlphaFoldDB" id="A0A6B3SGP4"/>
<protein>
    <submittedName>
        <fullName evidence="8">HAMP domain-containing protein</fullName>
    </submittedName>
</protein>
<keyword evidence="5" id="KW-0812">Transmembrane</keyword>
<dbReference type="PROSITE" id="PS50885">
    <property type="entry name" value="HAMP"/>
    <property type="match status" value="1"/>
</dbReference>
<comment type="similarity">
    <text evidence="3">Belongs to the methyl-accepting chemotaxis (MCP) protein family.</text>
</comment>
<dbReference type="InterPro" id="IPR051310">
    <property type="entry name" value="MCP_chemotaxis"/>
</dbReference>
<dbReference type="Pfam" id="PF00672">
    <property type="entry name" value="HAMP"/>
    <property type="match status" value="1"/>
</dbReference>
<keyword evidence="9" id="KW-1185">Reference proteome</keyword>
<evidence type="ECO:0000313" key="9">
    <source>
        <dbReference type="Proteomes" id="UP000482155"/>
    </source>
</evidence>
<dbReference type="CDD" id="cd19411">
    <property type="entry name" value="MCP2201-like_sensor"/>
    <property type="match status" value="1"/>
</dbReference>
<dbReference type="FunFam" id="1.10.287.950:FF:000001">
    <property type="entry name" value="Methyl-accepting chemotaxis sensory transducer"/>
    <property type="match status" value="1"/>
</dbReference>
<sequence>MKLKNARIGVRLSIGFGLILLLLIGMTALSLNRMSQLQDRLTQITRHNEVEVSLLMNMRFTVMDRMIALRNLALLTDQAAMKPEAERIAKGNAGFEEALGKLRNEILGDGVASDEERQLLDKVAADSAAAAPLIARTIELGLAGMHEEAATVLMTELRQVQFHWMAGLNEFAKLKSRENEDMVAQSQVAYQQTRNMMIILAVLAVVLGMAVARAITLGITNPLQRAVLAARKVAGGDLSHAIEVDRHDETGQLLQALKDMNGGLVRIVAEVRSGTDTIATASGQIASGNLDLSSRTEQQAGSLEETASSMEELTSTVRQNADNARQANQLAGSASEVASRGGAVVAEVVGTMDAINASAKKIVDIISVIDSIAFQTNILALNAAVEAARAGEQGRGFAVVAAEVRNLAQRSAAAAKEITTLINDSAEKVEAGTRLVDQAGMTMSEVVDSVRRVSDIIGEITAASSEQRAGIEQINQAINQMDESTQQNASLVEQAAAAAQSLQDQAGSLLQMVSVFKLGAGESSKAAEAFETFEDATLASSAPKAPILSLVRSLGTRSESTTGKVVPANPAHARRMRAVAGSEMQSF</sequence>
<reference evidence="8 9" key="1">
    <citation type="submission" date="2020-02" db="EMBL/GenBank/DDBJ databases">
        <authorList>
            <person name="Kim M.K."/>
        </authorList>
    </citation>
    <scope>NUCLEOTIDE SEQUENCE [LARGE SCALE GENOMIC DNA]</scope>
    <source>
        <strain evidence="8 9">17J57-3</strain>
    </source>
</reference>
<keyword evidence="2" id="KW-0488">Methylation</keyword>
<comment type="subcellular location">
    <subcellularLocation>
        <location evidence="1">Membrane</location>
    </subcellularLocation>
</comment>
<dbReference type="GO" id="GO:0007165">
    <property type="term" value="P:signal transduction"/>
    <property type="evidence" value="ECO:0007669"/>
    <property type="project" value="UniProtKB-KW"/>
</dbReference>
<evidence type="ECO:0000256" key="4">
    <source>
        <dbReference type="PROSITE-ProRule" id="PRU00284"/>
    </source>
</evidence>
<evidence type="ECO:0000256" key="3">
    <source>
        <dbReference type="ARBA" id="ARBA00029447"/>
    </source>
</evidence>
<keyword evidence="4" id="KW-0807">Transducer</keyword>
<gene>
    <name evidence="8" type="ORF">G3574_02920</name>
</gene>
<dbReference type="EMBL" id="JAAIVB010000010">
    <property type="protein sequence ID" value="NEX60021.1"/>
    <property type="molecule type" value="Genomic_DNA"/>
</dbReference>
<dbReference type="InterPro" id="IPR047347">
    <property type="entry name" value="YvaQ-like_sensor"/>
</dbReference>
<feature type="transmembrane region" description="Helical" evidence="5">
    <location>
        <begin position="196"/>
        <end position="215"/>
    </location>
</feature>
<dbReference type="PANTHER" id="PTHR43531">
    <property type="entry name" value="PROTEIN ICFG"/>
    <property type="match status" value="1"/>
</dbReference>
<dbReference type="GO" id="GO:0004888">
    <property type="term" value="F:transmembrane signaling receptor activity"/>
    <property type="evidence" value="ECO:0007669"/>
    <property type="project" value="TreeGrafter"/>
</dbReference>
<organism evidence="8 9">
    <name type="scientific">Noviherbaspirillum galbum</name>
    <dbReference type="NCBI Taxonomy" id="2709383"/>
    <lineage>
        <taxon>Bacteria</taxon>
        <taxon>Pseudomonadati</taxon>
        <taxon>Pseudomonadota</taxon>
        <taxon>Betaproteobacteria</taxon>
        <taxon>Burkholderiales</taxon>
        <taxon>Oxalobacteraceae</taxon>
        <taxon>Noviherbaspirillum</taxon>
    </lineage>
</organism>
<dbReference type="Gene3D" id="1.10.287.950">
    <property type="entry name" value="Methyl-accepting chemotaxis protein"/>
    <property type="match status" value="1"/>
</dbReference>
<dbReference type="Pfam" id="PF00015">
    <property type="entry name" value="MCPsignal"/>
    <property type="match status" value="1"/>
</dbReference>
<dbReference type="GO" id="GO:0006935">
    <property type="term" value="P:chemotaxis"/>
    <property type="evidence" value="ECO:0007669"/>
    <property type="project" value="TreeGrafter"/>
</dbReference>
<dbReference type="PANTHER" id="PTHR43531:SF14">
    <property type="entry name" value="METHYL-ACCEPTING CHEMOTAXIS PROTEIN I-RELATED"/>
    <property type="match status" value="1"/>
</dbReference>
<feature type="domain" description="Methyl-accepting transducer" evidence="6">
    <location>
        <begin position="274"/>
        <end position="503"/>
    </location>
</feature>